<dbReference type="Pfam" id="PF14392">
    <property type="entry name" value="zf-CCHC_4"/>
    <property type="match status" value="1"/>
</dbReference>
<dbReference type="EnsemblPlants" id="AUR62039640-RA">
    <property type="protein sequence ID" value="AUR62039640-RA:cds"/>
    <property type="gene ID" value="AUR62039640"/>
</dbReference>
<name>A0A803N338_CHEQI</name>
<protein>
    <recommendedName>
        <fullName evidence="2">CCHC-type domain-containing protein</fullName>
    </recommendedName>
</protein>
<sequence length="637" mass="72220">MEDQLVKAWDNLKLTDEENLVLEGSNSMVDANEPDNRIALCLVGKLLTKKTFNAEAMKRVLKNLWRIDDNVAIRSVDTNLFVFQFFKTEDREKVLDGRPWGFDNQNLLLKEICADEQPSDVCFDTCPFWIRLLDVPFGKRTSRFAREVGDCIGECLEVDESDPIGWEEYMRVKVLVNITKPLRRGLKVAMESGVTKWIGLKYERLGDFCYFCGVIGHNDKDCVEKEKCDDELPLVFQYGPYLTTSPHHPKISAMDREKERKWAENLRLKKRIPRADYSDPLVTRLGPPGAARKLLFSSPGGRNEATPKPPSVALVTVADSGGGKMGDIAAVGNPLNEGIIAPTCSKKMLSKRRRDVMVCMDTSESWGISLPLGKEVWKMSLRAIGIYGWPEQAQKHNTWFLMVSLKSKSNLPCVMFGDLNEIISPSEKEGGVPRSERLMDAFRGAIDNCCLRDLGFKGSIFTWERGSSMTTYVCERLDRFLADDGWVSLFPEYEARNFPIYSSDHAPIMVSVKKREDTVANGKSFRFEPLWLSWEECGEIVDRSWHASLAMDINQKIARCGVELSSWAGKTFGSIKKKIKKAEQKPRELKEGNTSSLVPTPFVDSNMDLRVIDLIDHSSNCWDVEAVNNTFIEEERI</sequence>
<dbReference type="Gramene" id="AUR62039640-RA">
    <property type="protein sequence ID" value="AUR62039640-RA:cds"/>
    <property type="gene ID" value="AUR62039640"/>
</dbReference>
<dbReference type="GO" id="GO:0008270">
    <property type="term" value="F:zinc ion binding"/>
    <property type="evidence" value="ECO:0007669"/>
    <property type="project" value="UniProtKB-KW"/>
</dbReference>
<dbReference type="InterPro" id="IPR025836">
    <property type="entry name" value="Zn_knuckle_CX2CX4HX4C"/>
</dbReference>
<dbReference type="InterPro" id="IPR025558">
    <property type="entry name" value="DUF4283"/>
</dbReference>
<feature type="domain" description="CCHC-type" evidence="2">
    <location>
        <begin position="209"/>
        <end position="222"/>
    </location>
</feature>
<dbReference type="Gene3D" id="3.60.10.10">
    <property type="entry name" value="Endonuclease/exonuclease/phosphatase"/>
    <property type="match status" value="1"/>
</dbReference>
<dbReference type="Pfam" id="PF14111">
    <property type="entry name" value="DUF4283"/>
    <property type="match status" value="1"/>
</dbReference>
<evidence type="ECO:0000313" key="4">
    <source>
        <dbReference type="Proteomes" id="UP000596660"/>
    </source>
</evidence>
<dbReference type="AlphaFoldDB" id="A0A803N338"/>
<organism evidence="3 4">
    <name type="scientific">Chenopodium quinoa</name>
    <name type="common">Quinoa</name>
    <dbReference type="NCBI Taxonomy" id="63459"/>
    <lineage>
        <taxon>Eukaryota</taxon>
        <taxon>Viridiplantae</taxon>
        <taxon>Streptophyta</taxon>
        <taxon>Embryophyta</taxon>
        <taxon>Tracheophyta</taxon>
        <taxon>Spermatophyta</taxon>
        <taxon>Magnoliopsida</taxon>
        <taxon>eudicotyledons</taxon>
        <taxon>Gunneridae</taxon>
        <taxon>Pentapetalae</taxon>
        <taxon>Caryophyllales</taxon>
        <taxon>Chenopodiaceae</taxon>
        <taxon>Chenopodioideae</taxon>
        <taxon>Atripliceae</taxon>
        <taxon>Chenopodium</taxon>
    </lineage>
</organism>
<keyword evidence="1" id="KW-0479">Metal-binding</keyword>
<evidence type="ECO:0000256" key="1">
    <source>
        <dbReference type="PROSITE-ProRule" id="PRU00047"/>
    </source>
</evidence>
<dbReference type="InterPro" id="IPR001878">
    <property type="entry name" value="Znf_CCHC"/>
</dbReference>
<reference evidence="3" key="2">
    <citation type="submission" date="2021-03" db="UniProtKB">
        <authorList>
            <consortium name="EnsemblPlants"/>
        </authorList>
    </citation>
    <scope>IDENTIFICATION</scope>
</reference>
<keyword evidence="1" id="KW-0862">Zinc</keyword>
<dbReference type="GO" id="GO:0003676">
    <property type="term" value="F:nucleic acid binding"/>
    <property type="evidence" value="ECO:0007669"/>
    <property type="project" value="InterPro"/>
</dbReference>
<proteinExistence type="predicted"/>
<evidence type="ECO:0000313" key="3">
    <source>
        <dbReference type="EnsemblPlants" id="AUR62039640-RA:cds"/>
    </source>
</evidence>
<keyword evidence="4" id="KW-1185">Reference proteome</keyword>
<reference evidence="3" key="1">
    <citation type="journal article" date="2017" name="Nature">
        <title>The genome of Chenopodium quinoa.</title>
        <authorList>
            <person name="Jarvis D.E."/>
            <person name="Ho Y.S."/>
            <person name="Lightfoot D.J."/>
            <person name="Schmoeckel S.M."/>
            <person name="Li B."/>
            <person name="Borm T.J.A."/>
            <person name="Ohyanagi H."/>
            <person name="Mineta K."/>
            <person name="Michell C.T."/>
            <person name="Saber N."/>
            <person name="Kharbatia N.M."/>
            <person name="Rupper R.R."/>
            <person name="Sharp A.R."/>
            <person name="Dally N."/>
            <person name="Boughton B.A."/>
            <person name="Woo Y.H."/>
            <person name="Gao G."/>
            <person name="Schijlen E.G.W.M."/>
            <person name="Guo X."/>
            <person name="Momin A.A."/>
            <person name="Negrao S."/>
            <person name="Al-Babili S."/>
            <person name="Gehring C."/>
            <person name="Roessner U."/>
            <person name="Jung C."/>
            <person name="Murphy K."/>
            <person name="Arold S.T."/>
            <person name="Gojobori T."/>
            <person name="van der Linden C.G."/>
            <person name="van Loo E.N."/>
            <person name="Jellen E.N."/>
            <person name="Maughan P.J."/>
            <person name="Tester M."/>
        </authorList>
    </citation>
    <scope>NUCLEOTIDE SEQUENCE [LARGE SCALE GENOMIC DNA]</scope>
    <source>
        <strain evidence="3">cv. PI 614886</strain>
    </source>
</reference>
<dbReference type="PANTHER" id="PTHR31286:SF167">
    <property type="entry name" value="OS09G0268800 PROTEIN"/>
    <property type="match status" value="1"/>
</dbReference>
<keyword evidence="1" id="KW-0863">Zinc-finger</keyword>
<dbReference type="InterPro" id="IPR040256">
    <property type="entry name" value="At4g02000-like"/>
</dbReference>
<dbReference type="SUPFAM" id="SSF56219">
    <property type="entry name" value="DNase I-like"/>
    <property type="match status" value="1"/>
</dbReference>
<dbReference type="PROSITE" id="PS50158">
    <property type="entry name" value="ZF_CCHC"/>
    <property type="match status" value="1"/>
</dbReference>
<dbReference type="PANTHER" id="PTHR31286">
    <property type="entry name" value="GLYCINE-RICH CELL WALL STRUCTURAL PROTEIN 1.8-LIKE"/>
    <property type="match status" value="1"/>
</dbReference>
<dbReference type="OMA" id="WVDHEEY"/>
<accession>A0A803N338</accession>
<dbReference type="InterPro" id="IPR036691">
    <property type="entry name" value="Endo/exonu/phosph_ase_sf"/>
</dbReference>
<evidence type="ECO:0000259" key="2">
    <source>
        <dbReference type="PROSITE" id="PS50158"/>
    </source>
</evidence>
<dbReference type="Proteomes" id="UP000596660">
    <property type="component" value="Unplaced"/>
</dbReference>